<keyword evidence="1" id="KW-0812">Transmembrane</keyword>
<reference evidence="2 3" key="1">
    <citation type="journal article" date="2011" name="Stand. Genomic Sci.">
        <title>Complete genome sequence of 'Thioalkalivibrio sulfidophilus' HL-EbGr7.</title>
        <authorList>
            <person name="Muyzer G."/>
            <person name="Sorokin D.Y."/>
            <person name="Mavromatis K."/>
            <person name="Lapidus A."/>
            <person name="Clum A."/>
            <person name="Ivanova N."/>
            <person name="Pati A."/>
            <person name="d'Haeseleer P."/>
            <person name="Woyke T."/>
            <person name="Kyrpides N.C."/>
        </authorList>
    </citation>
    <scope>NUCLEOTIDE SEQUENCE [LARGE SCALE GENOMIC DNA]</scope>
    <source>
        <strain evidence="2 3">HL-EbGR7</strain>
    </source>
</reference>
<accession>B8GSH4</accession>
<dbReference type="RefSeq" id="WP_012638360.1">
    <property type="nucleotide sequence ID" value="NC_011901.1"/>
</dbReference>
<evidence type="ECO:0000313" key="2">
    <source>
        <dbReference type="EMBL" id="ACL72878.1"/>
    </source>
</evidence>
<evidence type="ECO:0000313" key="3">
    <source>
        <dbReference type="Proteomes" id="UP000002383"/>
    </source>
</evidence>
<dbReference type="STRING" id="396588.Tgr7_1796"/>
<organism evidence="2 3">
    <name type="scientific">Thioalkalivibrio sulfidiphilus (strain HL-EbGR7)</name>
    <dbReference type="NCBI Taxonomy" id="396588"/>
    <lineage>
        <taxon>Bacteria</taxon>
        <taxon>Pseudomonadati</taxon>
        <taxon>Pseudomonadota</taxon>
        <taxon>Gammaproteobacteria</taxon>
        <taxon>Chromatiales</taxon>
        <taxon>Ectothiorhodospiraceae</taxon>
        <taxon>Thioalkalivibrio</taxon>
    </lineage>
</organism>
<name>B8GSH4_THISH</name>
<sequence length="285" mass="31981" precursor="true">MRLTPDALLKHPPRRFMLIAFTAVLFIISSSWTTDLMIHWVRHPELVGHWLEWLIAPMLLMASLVLAYVLSTRFQYVDILKPKAQIKSKKALILSVSNTNRFDFLREGDKASLKFMSRNGDDQAPIPLTADLQRDYSTLDKVSRWNWTPLLRAIEPHKQSLKEIRLLVSSGEGGSHSQAGDLARLLAFYLPDVHIESLPSVSFAEPDDVLFAIRKAIEDLRQSGYQEKDIVIDITGGTKTATIGGALATLYHPSASFQYVLTEGNKSVLSYNVTATTRDNLGTML</sequence>
<keyword evidence="3" id="KW-1185">Reference proteome</keyword>
<dbReference type="KEGG" id="tgr:Tgr7_1796"/>
<dbReference type="HOGENOM" id="CLU_976408_0_0_6"/>
<dbReference type="Proteomes" id="UP000002383">
    <property type="component" value="Chromosome"/>
</dbReference>
<gene>
    <name evidence="2" type="ordered locus">Tgr7_1796</name>
</gene>
<evidence type="ECO:0008006" key="4">
    <source>
        <dbReference type="Google" id="ProtNLM"/>
    </source>
</evidence>
<proteinExistence type="predicted"/>
<evidence type="ECO:0000256" key="1">
    <source>
        <dbReference type="SAM" id="Phobius"/>
    </source>
</evidence>
<feature type="transmembrane region" description="Helical" evidence="1">
    <location>
        <begin position="16"/>
        <end position="33"/>
    </location>
</feature>
<dbReference type="EMBL" id="CP001339">
    <property type="protein sequence ID" value="ACL72878.1"/>
    <property type="molecule type" value="Genomic_DNA"/>
</dbReference>
<protein>
    <recommendedName>
        <fullName evidence="4">CRISPR-associated protein</fullName>
    </recommendedName>
</protein>
<dbReference type="AlphaFoldDB" id="B8GSH4"/>
<feature type="transmembrane region" description="Helical" evidence="1">
    <location>
        <begin position="53"/>
        <end position="71"/>
    </location>
</feature>
<keyword evidence="1" id="KW-1133">Transmembrane helix</keyword>
<keyword evidence="1" id="KW-0472">Membrane</keyword>